<feature type="coiled-coil region" evidence="1">
    <location>
        <begin position="86"/>
        <end position="187"/>
    </location>
</feature>
<dbReference type="OrthoDB" id="26718at2759"/>
<dbReference type="GeneID" id="5884007"/>
<organism evidence="3">
    <name type="scientific">Entamoeba dispar (strain ATCC PRA-260 / SAW760)</name>
    <dbReference type="NCBI Taxonomy" id="370354"/>
    <lineage>
        <taxon>Eukaryota</taxon>
        <taxon>Amoebozoa</taxon>
        <taxon>Evosea</taxon>
        <taxon>Archamoebae</taxon>
        <taxon>Mastigamoebida</taxon>
        <taxon>Entamoebidae</taxon>
        <taxon>Entamoeba</taxon>
    </lineage>
</organism>
<keyword evidence="3" id="KW-1185">Reference proteome</keyword>
<dbReference type="RefSeq" id="XP_001738898.1">
    <property type="nucleotide sequence ID" value="XM_001738846.1"/>
</dbReference>
<keyword evidence="1" id="KW-0175">Coiled coil</keyword>
<evidence type="ECO:0000313" key="3">
    <source>
        <dbReference type="Proteomes" id="UP000008076"/>
    </source>
</evidence>
<dbReference type="KEGG" id="edi:EDI_206840"/>
<name>B0EL48_ENTDS</name>
<dbReference type="eggNOG" id="ENOG502RFEP">
    <property type="taxonomic scope" value="Eukaryota"/>
</dbReference>
<protein>
    <recommendedName>
        <fullName evidence="4">Atg6 BARA domain-containing protein</fullName>
    </recommendedName>
</protein>
<reference evidence="3" key="1">
    <citation type="submission" date="2007-12" db="EMBL/GenBank/DDBJ databases">
        <title>Annotation of Entamoeba dispar SAW760.</title>
        <authorList>
            <person name="Lorenzi H."/>
            <person name="Inman J."/>
            <person name="Schobel S."/>
            <person name="Amedeo P."/>
            <person name="Caler E."/>
        </authorList>
    </citation>
    <scope>NUCLEOTIDE SEQUENCE [LARGE SCALE GENOMIC DNA]</scope>
    <source>
        <strain evidence="3">ATCC PRA-260 / SAW760</strain>
    </source>
</reference>
<evidence type="ECO:0000313" key="2">
    <source>
        <dbReference type="EMBL" id="EDR24736.1"/>
    </source>
</evidence>
<dbReference type="VEuPathDB" id="AmoebaDB:EDI_206840"/>
<sequence length="383" mass="45118">MQHNSLLICQRCKQMLYSHIDLSKTMNEVIKSGQRDENCSLIAEPGFKSKAFVCDECLQIVLHKMEDYEDFERYHTTKWNELTEEIENIKEDIDNIDVILQGYENTKENEESVKRLRELKEQSFEQLNELLKEIDKFDIECTESIEKQYWAINNNLLKDIQQSTDERLELSNTITSLKNELQTIEKRSIFGSLFEVESFNDGSVTLCGIPFKYSIDKVNEFNIAMGKLVLGIYLMGKKIIPKHSTIPIPFDDRSQISVQISQKKNVYNLYIQNQSFYSEADESFKEGFKHLIYYFSDLYEKCSDIWPKLKEKYHYEIKPTTMCVFDTKLNKSYLLIFDRTKIEQWNKAIVGLLKLFNYLSINFDRLLDIIEKTSVIVAPENDN</sequence>
<dbReference type="Proteomes" id="UP000008076">
    <property type="component" value="Unassembled WGS sequence"/>
</dbReference>
<proteinExistence type="predicted"/>
<dbReference type="EMBL" id="DS549802">
    <property type="protein sequence ID" value="EDR24736.1"/>
    <property type="molecule type" value="Genomic_DNA"/>
</dbReference>
<accession>B0EL48</accession>
<dbReference type="OMA" id="PIPFDDR"/>
<evidence type="ECO:0008006" key="4">
    <source>
        <dbReference type="Google" id="ProtNLM"/>
    </source>
</evidence>
<dbReference type="AlphaFoldDB" id="B0EL48"/>
<evidence type="ECO:0000256" key="1">
    <source>
        <dbReference type="SAM" id="Coils"/>
    </source>
</evidence>
<gene>
    <name evidence="2" type="ORF">EDI_206840</name>
</gene>